<dbReference type="STRING" id="1090615.SAMN04515671_2114"/>
<dbReference type="Pfam" id="PF05960">
    <property type="entry name" value="DUF885"/>
    <property type="match status" value="1"/>
</dbReference>
<accession>A0A1H0MVE9</accession>
<proteinExistence type="predicted"/>
<keyword evidence="2" id="KW-1185">Reference proteome</keyword>
<sequence length="546" mass="60138">MHPSSPLEDLGLRIWDWRARHQPRTRDDIPRLDRPDGWRPDFSAATVAALRTQRNAFAAELAALDPGPQPADVIDHRLLSSLLDRVTWELDVVRAWQCQPRFYIDQALGTVFDTLLRPGVDAPRVLGVIRLLLAAPGILADGLDNLAEHSVAEFATLAIDELADIDRRCSALSVALGAAAPSLADEVRQAGAVAAEALLDFRGALIAGLPTMARWTPVGSEQYQWFLRRVAVMPFTPSELLAVGTAELDRAIALEQIERGRRYGRPRPPAVLPRDTATQVRRQGELEQQVRDFYVGHGLLTQPESLRHYLIAEMPDYLEPLRFLGVADDLTSPARLQENAISYTPPPGADLPYFYAANAIDPRAGIVHEGAHYQQLALSWRHERPLRRHFYDSGPNEGIAFYNEEMMLAAGLFDDAPDTREIIYNFMRLRALRVKVDVGLATGQLGIDSAAEYLASEVPMDMGTAREEAAAFAEGPGQAISYQIGKSQIFALIADAVRLGGRDTALQPIHDFLWLNGNVPIALSRWELLGLTDELAAVDVAAPPTA</sequence>
<dbReference type="EMBL" id="LT629710">
    <property type="protein sequence ID" value="SDO84438.1"/>
    <property type="molecule type" value="Genomic_DNA"/>
</dbReference>
<reference evidence="1 2" key="1">
    <citation type="submission" date="2016-10" db="EMBL/GenBank/DDBJ databases">
        <authorList>
            <person name="de Groot N.N."/>
        </authorList>
    </citation>
    <scope>NUCLEOTIDE SEQUENCE [LARGE SCALE GENOMIC DNA]</scope>
    <source>
        <strain evidence="2">P4-7,KCTC 19426,CECT 7604</strain>
    </source>
</reference>
<evidence type="ECO:0000313" key="2">
    <source>
        <dbReference type="Proteomes" id="UP000198741"/>
    </source>
</evidence>
<gene>
    <name evidence="1" type="ORF">SAMN04515671_2114</name>
</gene>
<dbReference type="InterPro" id="IPR010281">
    <property type="entry name" value="DUF885"/>
</dbReference>
<dbReference type="Proteomes" id="UP000198741">
    <property type="component" value="Chromosome I"/>
</dbReference>
<name>A0A1H0MVE9_9ACTN</name>
<evidence type="ECO:0000313" key="1">
    <source>
        <dbReference type="EMBL" id="SDO84438.1"/>
    </source>
</evidence>
<dbReference type="OrthoDB" id="7207122at2"/>
<dbReference type="AlphaFoldDB" id="A0A1H0MVE9"/>
<protein>
    <submittedName>
        <fullName evidence="1">Uncharacterized conserved protein, DUF885 familyt</fullName>
    </submittedName>
</protein>
<organism evidence="1 2">
    <name type="scientific">Nakamurella panacisegetis</name>
    <dbReference type="NCBI Taxonomy" id="1090615"/>
    <lineage>
        <taxon>Bacteria</taxon>
        <taxon>Bacillati</taxon>
        <taxon>Actinomycetota</taxon>
        <taxon>Actinomycetes</taxon>
        <taxon>Nakamurellales</taxon>
        <taxon>Nakamurellaceae</taxon>
        <taxon>Nakamurella</taxon>
    </lineage>
</organism>
<dbReference type="RefSeq" id="WP_090475913.1">
    <property type="nucleotide sequence ID" value="NZ_LT629710.1"/>
</dbReference>